<sequence length="807" mass="88161">MTNTARATAFSKAPLALAISSALFFSYASQAQQNAEESENATASVERITVTASRRPQTVEQTPYNISVMSGSQLEEKHIIDAVDMMREMSGITVVDRGYRNSGVINNIIIRGMNIDSAGNGDFALNAAPTVSTYLNDTPLFANFILKDIDAVEVLRGPQGTLYGSGSLAGTVRYKMNRPDLMEFSGKVSGVLSQSEGSEGFNKNLDLLLNVPLSETVAVRGYLGRIDNDGIVDYTNVYQLNAAGAPIAQDNDVANGGPVFTEVEDADTVEIDYGRLALLWQPSDKFNALLSYQFQQDNIGARRQVTRGTNWVNGTEQRYNDYENGAIQLEPSEREVDAWALEMEWDLGFATATSSTSGYDHSGSSASDNSGFYAQNGWFSSYYGGSPRPMATANRFYQDEGLSQELRLVSNGTQTLDWIVGLFYLDQDTASGQDSLMPGFSEWALASGFADTLASWGGVLGDQDFYYRDQRNIKDTSVFGELTYHLSDTLRTTFGARHFRNDISNDTIIDLPLYPGASDVSSKVKDNGTLFKVNLAYDWSENTMLYATVSEGYRRGGTSAVPVSGGFAENPAYLNYGSDSVLNMELGIKGNTGRHFYAVSVFNAEWDDPQLNIPTPNWGFYAAVNGESARSQGIELELRGYLTEALQYNFGYTFVDAKLTADLIAPSGSAANPGTYTYARKGEQLPSMAEHTLSAGLSHSYDLGSGYYLVSSASAYYQSESRNALGSNPNFAIDLDSFWLANLGTSLYTENWTLSLFVRNLFNEDGVTGTLSEGYMGTAPEQNFFGNASKDYISQPRTIGLSVSYQF</sequence>
<evidence type="ECO:0000313" key="17">
    <source>
        <dbReference type="Proteomes" id="UP000219353"/>
    </source>
</evidence>
<keyword evidence="9 11" id="KW-0472">Membrane</keyword>
<evidence type="ECO:0000256" key="6">
    <source>
        <dbReference type="ARBA" id="ARBA00023004"/>
    </source>
</evidence>
<dbReference type="PROSITE" id="PS52016">
    <property type="entry name" value="TONB_DEPENDENT_REC_3"/>
    <property type="match status" value="1"/>
</dbReference>
<evidence type="ECO:0000256" key="13">
    <source>
        <dbReference type="SAM" id="SignalP"/>
    </source>
</evidence>
<evidence type="ECO:0000256" key="3">
    <source>
        <dbReference type="ARBA" id="ARBA00022452"/>
    </source>
</evidence>
<evidence type="ECO:0000256" key="10">
    <source>
        <dbReference type="ARBA" id="ARBA00023237"/>
    </source>
</evidence>
<name>A0A285J910_9GAMM</name>
<dbReference type="GO" id="GO:0009279">
    <property type="term" value="C:cell outer membrane"/>
    <property type="evidence" value="ECO:0007669"/>
    <property type="project" value="UniProtKB-SubCell"/>
</dbReference>
<evidence type="ECO:0000256" key="11">
    <source>
        <dbReference type="PROSITE-ProRule" id="PRU01360"/>
    </source>
</evidence>
<keyword evidence="6" id="KW-0408">Iron</keyword>
<evidence type="ECO:0000256" key="4">
    <source>
        <dbReference type="ARBA" id="ARBA00022496"/>
    </source>
</evidence>
<feature type="domain" description="TonB-dependent receptor-like beta-barrel" evidence="14">
    <location>
        <begin position="290"/>
        <end position="761"/>
    </location>
</feature>
<comment type="subcellular location">
    <subcellularLocation>
        <location evidence="1 11">Cell outer membrane</location>
        <topology evidence="1 11">Multi-pass membrane protein</topology>
    </subcellularLocation>
</comment>
<keyword evidence="8 12" id="KW-0798">TonB box</keyword>
<keyword evidence="13" id="KW-0732">Signal</keyword>
<dbReference type="InterPro" id="IPR036942">
    <property type="entry name" value="Beta-barrel_TonB_sf"/>
</dbReference>
<dbReference type="PANTHER" id="PTHR32552:SF81">
    <property type="entry name" value="TONB-DEPENDENT OUTER MEMBRANE RECEPTOR"/>
    <property type="match status" value="1"/>
</dbReference>
<accession>A0A285J910</accession>
<evidence type="ECO:0000256" key="2">
    <source>
        <dbReference type="ARBA" id="ARBA00022448"/>
    </source>
</evidence>
<evidence type="ECO:0000256" key="5">
    <source>
        <dbReference type="ARBA" id="ARBA00022692"/>
    </source>
</evidence>
<dbReference type="InterPro" id="IPR039426">
    <property type="entry name" value="TonB-dep_rcpt-like"/>
</dbReference>
<reference evidence="17" key="1">
    <citation type="submission" date="2017-09" db="EMBL/GenBank/DDBJ databases">
        <authorList>
            <person name="Varghese N."/>
            <person name="Submissions S."/>
        </authorList>
    </citation>
    <scope>NUCLEOTIDE SEQUENCE [LARGE SCALE GENOMIC DNA]</scope>
    <source>
        <strain evidence="17">CGMCC 1.12461</strain>
    </source>
</reference>
<evidence type="ECO:0000256" key="7">
    <source>
        <dbReference type="ARBA" id="ARBA00023065"/>
    </source>
</evidence>
<dbReference type="Pfam" id="PF07715">
    <property type="entry name" value="Plug"/>
    <property type="match status" value="1"/>
</dbReference>
<dbReference type="Proteomes" id="UP000219353">
    <property type="component" value="Unassembled WGS sequence"/>
</dbReference>
<dbReference type="InterPro" id="IPR000531">
    <property type="entry name" value="Beta-barrel_TonB"/>
</dbReference>
<keyword evidence="2 11" id="KW-0813">Transport</keyword>
<gene>
    <name evidence="16" type="ORF">SAMN06297280_3125</name>
</gene>
<evidence type="ECO:0000256" key="8">
    <source>
        <dbReference type="ARBA" id="ARBA00023077"/>
    </source>
</evidence>
<keyword evidence="10 11" id="KW-0998">Cell outer membrane</keyword>
<evidence type="ECO:0000259" key="14">
    <source>
        <dbReference type="Pfam" id="PF00593"/>
    </source>
</evidence>
<dbReference type="RefSeq" id="WP_097112330.1">
    <property type="nucleotide sequence ID" value="NZ_OBEB01000007.1"/>
</dbReference>
<evidence type="ECO:0000259" key="15">
    <source>
        <dbReference type="Pfam" id="PF07715"/>
    </source>
</evidence>
<evidence type="ECO:0000256" key="9">
    <source>
        <dbReference type="ARBA" id="ARBA00023136"/>
    </source>
</evidence>
<keyword evidence="4" id="KW-0410">Iron transport</keyword>
<evidence type="ECO:0000256" key="1">
    <source>
        <dbReference type="ARBA" id="ARBA00004571"/>
    </source>
</evidence>
<keyword evidence="5 11" id="KW-0812">Transmembrane</keyword>
<dbReference type="Pfam" id="PF00593">
    <property type="entry name" value="TonB_dep_Rec_b-barrel"/>
    <property type="match status" value="1"/>
</dbReference>
<feature type="signal peptide" evidence="13">
    <location>
        <begin position="1"/>
        <end position="31"/>
    </location>
</feature>
<feature type="domain" description="TonB-dependent receptor plug" evidence="15">
    <location>
        <begin position="59"/>
        <end position="171"/>
    </location>
</feature>
<evidence type="ECO:0000313" key="16">
    <source>
        <dbReference type="EMBL" id="SNY56744.1"/>
    </source>
</evidence>
<dbReference type="InterPro" id="IPR012910">
    <property type="entry name" value="Plug_dom"/>
</dbReference>
<keyword evidence="17" id="KW-1185">Reference proteome</keyword>
<keyword evidence="7" id="KW-0406">Ion transport</keyword>
<feature type="chain" id="PRO_5013329704" evidence="13">
    <location>
        <begin position="32"/>
        <end position="807"/>
    </location>
</feature>
<proteinExistence type="inferred from homology"/>
<organism evidence="16 17">
    <name type="scientific">Arsukibacterium tuosuense</name>
    <dbReference type="NCBI Taxonomy" id="1323745"/>
    <lineage>
        <taxon>Bacteria</taxon>
        <taxon>Pseudomonadati</taxon>
        <taxon>Pseudomonadota</taxon>
        <taxon>Gammaproteobacteria</taxon>
        <taxon>Chromatiales</taxon>
        <taxon>Chromatiaceae</taxon>
        <taxon>Arsukibacterium</taxon>
    </lineage>
</organism>
<keyword evidence="3 11" id="KW-1134">Transmembrane beta strand</keyword>
<dbReference type="GO" id="GO:0006826">
    <property type="term" value="P:iron ion transport"/>
    <property type="evidence" value="ECO:0007669"/>
    <property type="project" value="UniProtKB-KW"/>
</dbReference>
<dbReference type="AlphaFoldDB" id="A0A285J910"/>
<comment type="similarity">
    <text evidence="11 12">Belongs to the TonB-dependent receptor family.</text>
</comment>
<evidence type="ECO:0000256" key="12">
    <source>
        <dbReference type="RuleBase" id="RU003357"/>
    </source>
</evidence>
<dbReference type="SUPFAM" id="SSF56935">
    <property type="entry name" value="Porins"/>
    <property type="match status" value="1"/>
</dbReference>
<dbReference type="OrthoDB" id="5987490at2"/>
<protein>
    <submittedName>
        <fullName evidence="16">Outer membrane receptor proteins, mostly Fe transport</fullName>
    </submittedName>
</protein>
<keyword evidence="16" id="KW-0675">Receptor</keyword>
<dbReference type="Gene3D" id="2.40.170.20">
    <property type="entry name" value="TonB-dependent receptor, beta-barrel domain"/>
    <property type="match status" value="1"/>
</dbReference>
<dbReference type="PANTHER" id="PTHR32552">
    <property type="entry name" value="FERRICHROME IRON RECEPTOR-RELATED"/>
    <property type="match status" value="1"/>
</dbReference>
<dbReference type="EMBL" id="OBEB01000007">
    <property type="protein sequence ID" value="SNY56744.1"/>
    <property type="molecule type" value="Genomic_DNA"/>
</dbReference>